<accession>A0A495K2B2</accession>
<evidence type="ECO:0000313" key="5">
    <source>
        <dbReference type="EMBL" id="RKR94632.1"/>
    </source>
</evidence>
<gene>
    <name evidence="5" type="ORF">DFJ75_1431</name>
</gene>
<keyword evidence="3" id="KW-0732">Signal</keyword>
<evidence type="ECO:0000256" key="1">
    <source>
        <dbReference type="ARBA" id="ARBA00022801"/>
    </source>
</evidence>
<dbReference type="Gene3D" id="3.40.630.40">
    <property type="entry name" value="Zn-dependent exopeptidases"/>
    <property type="match status" value="1"/>
</dbReference>
<organism evidence="5 6">
    <name type="scientific">Williamsia marianensis</name>
    <dbReference type="NCBI Taxonomy" id="85044"/>
    <lineage>
        <taxon>Bacteria</taxon>
        <taxon>Bacillati</taxon>
        <taxon>Actinomycetota</taxon>
        <taxon>Actinomycetes</taxon>
        <taxon>Mycobacteriales</taxon>
        <taxon>Nocardiaceae</taxon>
        <taxon>Williamsia</taxon>
    </lineage>
</organism>
<evidence type="ECO:0000256" key="3">
    <source>
        <dbReference type="SAM" id="SignalP"/>
    </source>
</evidence>
<comment type="caution">
    <text evidence="5">The sequence shown here is derived from an EMBL/GenBank/DDBJ whole genome shotgun (WGS) entry which is preliminary data.</text>
</comment>
<reference evidence="5 6" key="1">
    <citation type="submission" date="2018-10" db="EMBL/GenBank/DDBJ databases">
        <title>Sequencing the genomes of 1000 actinobacteria strains.</title>
        <authorList>
            <person name="Klenk H.-P."/>
        </authorList>
    </citation>
    <scope>NUCLEOTIDE SEQUENCE [LARGE SCALE GENOMIC DNA]</scope>
    <source>
        <strain evidence="5 6">DSM 44343</strain>
    </source>
</reference>
<feature type="compositionally biased region" description="Low complexity" evidence="2">
    <location>
        <begin position="266"/>
        <end position="354"/>
    </location>
</feature>
<dbReference type="PANTHER" id="PTHR30404:SF0">
    <property type="entry name" value="N-ACETYLMURAMOYL-L-ALANINE AMIDASE AMIC"/>
    <property type="match status" value="1"/>
</dbReference>
<protein>
    <submittedName>
        <fullName evidence="5">N-acetylmuramoyl-L-alanine amidase</fullName>
    </submittedName>
</protein>
<feature type="region of interest" description="Disordered" evidence="2">
    <location>
        <begin position="266"/>
        <end position="377"/>
    </location>
</feature>
<keyword evidence="1" id="KW-0378">Hydrolase</keyword>
<feature type="domain" description="MurNAc-LAA" evidence="4">
    <location>
        <begin position="126"/>
        <end position="257"/>
    </location>
</feature>
<evidence type="ECO:0000313" key="6">
    <source>
        <dbReference type="Proteomes" id="UP000274762"/>
    </source>
</evidence>
<sequence length="436" mass="43698">MTKKNLRVAGLTSLAVAASLIAMPTAAHAEPAPAQGNTLAGKTVFLDPGHQGSAAGNDLNKPVPDGRGGTKPCQTTGATSPDGVPEHKVNWDITQLVKAGLESQGAKVVLSRQDDTGWGGCIDERANAANASNADLAVNIHADSTSPGTDAGKSGFHIIVPELPIPDAAVNEVQSGKGRKAAEQMRDAFKSAGFAPANYAGAQDGLQTRADIAAVNLTKVPDVFAELGNLSNPADAAALSGAEGQLKYAIAIVDGAIRYLLTGATAPTPTTAPTTGTTPTTATAPTTGTSPTTAAPSAAGTQPTTPAASTVAPTAPSTTTPSTPARSTTTPSTSTPKATTPSTTPKTTTTTPSPGIGFPQLPLAGQQSTTPTTEQSEGIDLSGLQAILPLLGQLTQTDDPEAIEGLLSSEGSDAASQVLQAMLSIVYEMFGGKLPI</sequence>
<dbReference type="CDD" id="cd02696">
    <property type="entry name" value="MurNAc-LAA"/>
    <property type="match status" value="1"/>
</dbReference>
<dbReference type="InterPro" id="IPR002508">
    <property type="entry name" value="MurNAc-LAA_cat"/>
</dbReference>
<dbReference type="PANTHER" id="PTHR30404">
    <property type="entry name" value="N-ACETYLMURAMOYL-L-ALANINE AMIDASE"/>
    <property type="match status" value="1"/>
</dbReference>
<evidence type="ECO:0000259" key="4">
    <source>
        <dbReference type="SMART" id="SM00646"/>
    </source>
</evidence>
<dbReference type="AlphaFoldDB" id="A0A495K2B2"/>
<dbReference type="Proteomes" id="UP000274762">
    <property type="component" value="Unassembled WGS sequence"/>
</dbReference>
<evidence type="ECO:0000256" key="2">
    <source>
        <dbReference type="SAM" id="MobiDB-lite"/>
    </source>
</evidence>
<dbReference type="SMART" id="SM00646">
    <property type="entry name" value="Ami_3"/>
    <property type="match status" value="1"/>
</dbReference>
<dbReference type="GO" id="GO:0030288">
    <property type="term" value="C:outer membrane-bounded periplasmic space"/>
    <property type="evidence" value="ECO:0007669"/>
    <property type="project" value="TreeGrafter"/>
</dbReference>
<dbReference type="SUPFAM" id="SSF53187">
    <property type="entry name" value="Zn-dependent exopeptidases"/>
    <property type="match status" value="1"/>
</dbReference>
<feature type="compositionally biased region" description="Low complexity" evidence="2">
    <location>
        <begin position="366"/>
        <end position="376"/>
    </location>
</feature>
<dbReference type="Pfam" id="PF01520">
    <property type="entry name" value="Amidase_3"/>
    <property type="match status" value="1"/>
</dbReference>
<feature type="signal peptide" evidence="3">
    <location>
        <begin position="1"/>
        <end position="29"/>
    </location>
</feature>
<dbReference type="InterPro" id="IPR050695">
    <property type="entry name" value="N-acetylmuramoyl_amidase_3"/>
</dbReference>
<dbReference type="EMBL" id="RBKV01000001">
    <property type="protein sequence ID" value="RKR94632.1"/>
    <property type="molecule type" value="Genomic_DNA"/>
</dbReference>
<dbReference type="GO" id="GO:0009253">
    <property type="term" value="P:peptidoglycan catabolic process"/>
    <property type="evidence" value="ECO:0007669"/>
    <property type="project" value="InterPro"/>
</dbReference>
<dbReference type="GO" id="GO:0008745">
    <property type="term" value="F:N-acetylmuramoyl-L-alanine amidase activity"/>
    <property type="evidence" value="ECO:0007669"/>
    <property type="project" value="InterPro"/>
</dbReference>
<proteinExistence type="predicted"/>
<feature type="region of interest" description="Disordered" evidence="2">
    <location>
        <begin position="31"/>
        <end position="87"/>
    </location>
</feature>
<feature type="chain" id="PRO_5019711075" evidence="3">
    <location>
        <begin position="30"/>
        <end position="436"/>
    </location>
</feature>
<name>A0A495K2B2_WILMA</name>